<organism evidence="2 3">
    <name type="scientific">Candidatus Criblamydia sequanensis CRIB-18</name>
    <dbReference type="NCBI Taxonomy" id="1437425"/>
    <lineage>
        <taxon>Bacteria</taxon>
        <taxon>Pseudomonadati</taxon>
        <taxon>Chlamydiota</taxon>
        <taxon>Chlamydiia</taxon>
        <taxon>Parachlamydiales</taxon>
        <taxon>Candidatus Criblamydiaceae</taxon>
        <taxon>Candidatus Criblamydia</taxon>
    </lineage>
</organism>
<protein>
    <submittedName>
        <fullName evidence="2">Uncharacterized protein</fullName>
    </submittedName>
</protein>
<proteinExistence type="predicted"/>
<gene>
    <name evidence="2" type="ORF">CSEC_0516</name>
</gene>
<dbReference type="RefSeq" id="WP_041016856.1">
    <property type="nucleotide sequence ID" value="NZ_CCEJ010000003.1"/>
</dbReference>
<dbReference type="EMBL" id="CCEJ010000003">
    <property type="protein sequence ID" value="CDR33351.1"/>
    <property type="molecule type" value="Genomic_DNA"/>
</dbReference>
<dbReference type="STRING" id="1437425.CSEC_0516"/>
<reference evidence="2" key="1">
    <citation type="submission" date="2013-12" db="EMBL/GenBank/DDBJ databases">
        <authorList>
            <person name="Linke B."/>
        </authorList>
    </citation>
    <scope>NUCLEOTIDE SEQUENCE [LARGE SCALE GENOMIC DNA]</scope>
    <source>
        <strain evidence="2">CRIB-18</strain>
    </source>
</reference>
<name>A0A090CYE0_9BACT</name>
<feature type="compositionally biased region" description="Basic and acidic residues" evidence="1">
    <location>
        <begin position="230"/>
        <end position="246"/>
    </location>
</feature>
<evidence type="ECO:0000313" key="2">
    <source>
        <dbReference type="EMBL" id="CDR33351.1"/>
    </source>
</evidence>
<dbReference type="Proteomes" id="UP000031552">
    <property type="component" value="Unassembled WGS sequence"/>
</dbReference>
<accession>A0A090CYE0</accession>
<feature type="compositionally biased region" description="Basic and acidic residues" evidence="1">
    <location>
        <begin position="253"/>
        <end position="262"/>
    </location>
</feature>
<evidence type="ECO:0000256" key="1">
    <source>
        <dbReference type="SAM" id="MobiDB-lite"/>
    </source>
</evidence>
<keyword evidence="3" id="KW-1185">Reference proteome</keyword>
<reference evidence="2" key="2">
    <citation type="submission" date="2014-09" db="EMBL/GenBank/DDBJ databases">
        <title>Criblamydia sequanensis harbors a mega-plasmid encoding arsenite resistance.</title>
        <authorList>
            <person name="Bertelli C."/>
            <person name="Goesmann A."/>
            <person name="Greub G."/>
        </authorList>
    </citation>
    <scope>NUCLEOTIDE SEQUENCE [LARGE SCALE GENOMIC DNA]</scope>
    <source>
        <strain evidence="2">CRIB-18</strain>
    </source>
</reference>
<feature type="region of interest" description="Disordered" evidence="1">
    <location>
        <begin position="209"/>
        <end position="275"/>
    </location>
</feature>
<dbReference type="AlphaFoldDB" id="A0A090CYE0"/>
<evidence type="ECO:0000313" key="3">
    <source>
        <dbReference type="Proteomes" id="UP000031552"/>
    </source>
</evidence>
<comment type="caution">
    <text evidence="2">The sequence shown here is derived from an EMBL/GenBank/DDBJ whole genome shotgun (WGS) entry which is preliminary data.</text>
</comment>
<feature type="region of interest" description="Disordered" evidence="1">
    <location>
        <begin position="1"/>
        <end position="27"/>
    </location>
</feature>
<sequence length="376" mass="42526">MEAQTSSYLGTQPSLTSSHDHFTSSNGPTSRYHVVNGAFTEAFGYFPTSKSEERTSLEQSAALIDPITKELLKAPYMSNCGCGSTLDLSTWKKLQEKGSKCVVCENVFTRLIYNTPIAEELSLPGSQRPVADRLEEFFKRRPIDTAHQMEIAQEAIQNLQPHSIVSQTQKSIRAAAFAALQEAFELSPTSAEEYQELSKQLFPSYKRKVVEEEEDSEKRSESSDSCGSKRKADVFSGKEKEIETQHKKSRKGKEKEKGKEIADDQAACKSKGPGERVRQSFPEILLHEVDVFSQIEEHFSGLSNVQVHCNKLVCILDNLINSYKFPKDFETNVKKPLSLLPQYGEFLTYELIREILSQINEGYKIYKSKYFNNRGI</sequence>